<protein>
    <submittedName>
        <fullName evidence="1">Uncharacterized protein</fullName>
    </submittedName>
</protein>
<organism evidence="1">
    <name type="scientific">Eutreptiella gymnastica</name>
    <dbReference type="NCBI Taxonomy" id="73025"/>
    <lineage>
        <taxon>Eukaryota</taxon>
        <taxon>Discoba</taxon>
        <taxon>Euglenozoa</taxon>
        <taxon>Euglenida</taxon>
        <taxon>Spirocuta</taxon>
        <taxon>Euglenophyceae</taxon>
        <taxon>Eutreptiales</taxon>
        <taxon>Eutreptiaceae</taxon>
        <taxon>Eutreptiella</taxon>
    </lineage>
</organism>
<proteinExistence type="predicted"/>
<accession>A0A7S4L9U0</accession>
<dbReference type="EMBL" id="HBJA01077104">
    <property type="protein sequence ID" value="CAE0815871.1"/>
    <property type="molecule type" value="Transcribed_RNA"/>
</dbReference>
<dbReference type="AlphaFoldDB" id="A0A7S4L9U0"/>
<evidence type="ECO:0000313" key="1">
    <source>
        <dbReference type="EMBL" id="CAE0815871.1"/>
    </source>
</evidence>
<name>A0A7S4L9U0_9EUGL</name>
<reference evidence="1" key="1">
    <citation type="submission" date="2021-01" db="EMBL/GenBank/DDBJ databases">
        <authorList>
            <person name="Corre E."/>
            <person name="Pelletier E."/>
            <person name="Niang G."/>
            <person name="Scheremetjew M."/>
            <person name="Finn R."/>
            <person name="Kale V."/>
            <person name="Holt S."/>
            <person name="Cochrane G."/>
            <person name="Meng A."/>
            <person name="Brown T."/>
            <person name="Cohen L."/>
        </authorList>
    </citation>
    <scope>NUCLEOTIDE SEQUENCE</scope>
    <source>
        <strain evidence="1">CCMP1594</strain>
    </source>
</reference>
<sequence length="247" mass="27919">MAAQRLADQGPLHTICPLSFTPIATYKDERLWPQLVNYDANPLKAEILTSCMRLCIAIHRNIETERVQHLERLTEYCSKINKHLSVKECLELLGLDRLFPRVVHHLDAAPGAPKVDMGTSVAGYVVLLSCYNQVHELALLLHKDVLALNDHKYIAHQVVLLHQSVSKCGKALESFKCEIEQHFEDLKEEIEGFDEATTMTPETQAWFCNFLDRLTLHTLNCAAAAMSRLPCGRDLGTFLTRDLSTLK</sequence>
<gene>
    <name evidence="1" type="ORF">EGYM00163_LOCUS27030</name>
</gene>